<evidence type="ECO:0000256" key="10">
    <source>
        <dbReference type="SAM" id="Phobius"/>
    </source>
</evidence>
<dbReference type="InterPro" id="IPR017850">
    <property type="entry name" value="Alkaline_phosphatase_core_sf"/>
</dbReference>
<proteinExistence type="inferred from homology"/>
<reference evidence="13 14" key="1">
    <citation type="journal article" date="2015" name="Genome Biol. Evol.">
        <title>The genome of winter moth (Operophtera brumata) provides a genomic perspective on sexual dimorphism and phenology.</title>
        <authorList>
            <person name="Derks M.F."/>
            <person name="Smit S."/>
            <person name="Salis L."/>
            <person name="Schijlen E."/>
            <person name="Bossers A."/>
            <person name="Mateman C."/>
            <person name="Pijl A.S."/>
            <person name="de Ridder D."/>
            <person name="Groenen M.A."/>
            <person name="Visser M.E."/>
            <person name="Megens H.J."/>
        </authorList>
    </citation>
    <scope>NUCLEOTIDE SEQUENCE [LARGE SCALE GENOMIC DNA]</scope>
    <source>
        <strain evidence="13">WM2013NL</strain>
        <tissue evidence="13">Head and thorax</tissue>
    </source>
</reference>
<feature type="coiled-coil region" evidence="8">
    <location>
        <begin position="385"/>
        <end position="419"/>
    </location>
</feature>
<keyword evidence="10" id="KW-0812">Transmembrane</keyword>
<dbReference type="PANTHER" id="PTHR43108">
    <property type="entry name" value="N-ACETYLGLUCOSAMINE-6-SULFATASE FAMILY MEMBER"/>
    <property type="match status" value="1"/>
</dbReference>
<evidence type="ECO:0000256" key="9">
    <source>
        <dbReference type="SAM" id="MobiDB-lite"/>
    </source>
</evidence>
<dbReference type="AlphaFoldDB" id="A0A0L7L9Q6"/>
<feature type="domain" description="Sulfatase N-terminal" evidence="11">
    <location>
        <begin position="27"/>
        <end position="123"/>
    </location>
</feature>
<evidence type="ECO:0000256" key="6">
    <source>
        <dbReference type="ARBA" id="ARBA00022837"/>
    </source>
</evidence>
<evidence type="ECO:0000256" key="3">
    <source>
        <dbReference type="ARBA" id="ARBA00004348"/>
    </source>
</evidence>
<evidence type="ECO:0000256" key="1">
    <source>
        <dbReference type="ARBA" id="ARBA00001913"/>
    </source>
</evidence>
<evidence type="ECO:0000256" key="8">
    <source>
        <dbReference type="SAM" id="Coils"/>
    </source>
</evidence>
<dbReference type="EMBL" id="JTDY01002099">
    <property type="protein sequence ID" value="KOB72120.1"/>
    <property type="molecule type" value="Genomic_DNA"/>
</dbReference>
<feature type="compositionally biased region" description="Acidic residues" evidence="9">
    <location>
        <begin position="194"/>
        <end position="217"/>
    </location>
</feature>
<feature type="region of interest" description="Disordered" evidence="9">
    <location>
        <begin position="166"/>
        <end position="222"/>
    </location>
</feature>
<feature type="transmembrane region" description="Helical" evidence="10">
    <location>
        <begin position="806"/>
        <end position="826"/>
    </location>
</feature>
<evidence type="ECO:0000256" key="7">
    <source>
        <dbReference type="ARBA" id="ARBA00023034"/>
    </source>
</evidence>
<dbReference type="PANTHER" id="PTHR43108:SF16">
    <property type="entry name" value="EXTRACELLULAR SULFATASE SULF-1 HOMOLOG"/>
    <property type="match status" value="1"/>
</dbReference>
<evidence type="ECO:0000259" key="11">
    <source>
        <dbReference type="Pfam" id="PF00884"/>
    </source>
</evidence>
<dbReference type="Pfam" id="PF12548">
    <property type="entry name" value="DUF3740"/>
    <property type="match status" value="1"/>
</dbReference>
<dbReference type="InterPro" id="IPR000917">
    <property type="entry name" value="Sulfatase_N"/>
</dbReference>
<dbReference type="Gene3D" id="3.40.720.10">
    <property type="entry name" value="Alkaline Phosphatase, subunit A"/>
    <property type="match status" value="1"/>
</dbReference>
<comment type="subcellular location">
    <subcellularLocation>
        <location evidence="2">Cell surface</location>
    </subcellularLocation>
    <subcellularLocation>
        <location evidence="3">Golgi apparatus</location>
        <location evidence="3">Golgi stack</location>
    </subcellularLocation>
</comment>
<dbReference type="Proteomes" id="UP000037510">
    <property type="component" value="Unassembled WGS sequence"/>
</dbReference>
<organism evidence="13 14">
    <name type="scientific">Operophtera brumata</name>
    <name type="common">Winter moth</name>
    <name type="synonym">Phalaena brumata</name>
    <dbReference type="NCBI Taxonomy" id="104452"/>
    <lineage>
        <taxon>Eukaryota</taxon>
        <taxon>Metazoa</taxon>
        <taxon>Ecdysozoa</taxon>
        <taxon>Arthropoda</taxon>
        <taxon>Hexapoda</taxon>
        <taxon>Insecta</taxon>
        <taxon>Pterygota</taxon>
        <taxon>Neoptera</taxon>
        <taxon>Endopterygota</taxon>
        <taxon>Lepidoptera</taxon>
        <taxon>Glossata</taxon>
        <taxon>Ditrysia</taxon>
        <taxon>Geometroidea</taxon>
        <taxon>Geometridae</taxon>
        <taxon>Larentiinae</taxon>
        <taxon>Operophtera</taxon>
    </lineage>
</organism>
<feature type="compositionally biased region" description="Basic and acidic residues" evidence="9">
    <location>
        <begin position="442"/>
        <end position="451"/>
    </location>
</feature>
<keyword evidence="6" id="KW-0106">Calcium</keyword>
<evidence type="ECO:0000256" key="2">
    <source>
        <dbReference type="ARBA" id="ARBA00004241"/>
    </source>
</evidence>
<keyword evidence="10" id="KW-1133">Transmembrane helix</keyword>
<comment type="similarity">
    <text evidence="4">Belongs to the sulfatase family.</text>
</comment>
<gene>
    <name evidence="13" type="ORF">OBRU01_12733</name>
</gene>
<dbReference type="Pfam" id="PF00884">
    <property type="entry name" value="Sulfatase"/>
    <property type="match status" value="1"/>
</dbReference>
<feature type="compositionally biased region" description="Basic and acidic residues" evidence="9">
    <location>
        <begin position="166"/>
        <end position="180"/>
    </location>
</feature>
<dbReference type="SUPFAM" id="SSF53649">
    <property type="entry name" value="Alkaline phosphatase-like"/>
    <property type="match status" value="1"/>
</dbReference>
<name>A0A0L7L9Q6_OPEBR</name>
<evidence type="ECO:0000259" key="12">
    <source>
        <dbReference type="Pfam" id="PF12548"/>
    </source>
</evidence>
<dbReference type="STRING" id="104452.A0A0L7L9Q6"/>
<evidence type="ECO:0000256" key="4">
    <source>
        <dbReference type="ARBA" id="ARBA00008779"/>
    </source>
</evidence>
<dbReference type="InterPro" id="IPR024609">
    <property type="entry name" value="Extracellular_sulfatase_C"/>
</dbReference>
<evidence type="ECO:0000313" key="13">
    <source>
        <dbReference type="EMBL" id="KOB72120.1"/>
    </source>
</evidence>
<comment type="cofactor">
    <cofactor evidence="1">
        <name>Ca(2+)</name>
        <dbReference type="ChEBI" id="CHEBI:29108"/>
    </cofactor>
</comment>
<dbReference type="GO" id="GO:0009986">
    <property type="term" value="C:cell surface"/>
    <property type="evidence" value="ECO:0007669"/>
    <property type="project" value="UniProtKB-SubCell"/>
</dbReference>
<comment type="caution">
    <text evidence="13">The sequence shown here is derived from an EMBL/GenBank/DDBJ whole genome shotgun (WGS) entry which is preliminary data.</text>
</comment>
<keyword evidence="5" id="KW-0479">Metal-binding</keyword>
<evidence type="ECO:0000256" key="5">
    <source>
        <dbReference type="ARBA" id="ARBA00022723"/>
    </source>
</evidence>
<dbReference type="GO" id="GO:0005795">
    <property type="term" value="C:Golgi stack"/>
    <property type="evidence" value="ECO:0007669"/>
    <property type="project" value="UniProtKB-SubCell"/>
</dbReference>
<dbReference type="GO" id="GO:0046872">
    <property type="term" value="F:metal ion binding"/>
    <property type="evidence" value="ECO:0007669"/>
    <property type="project" value="UniProtKB-KW"/>
</dbReference>
<keyword evidence="8" id="KW-0175">Coiled coil</keyword>
<keyword evidence="10" id="KW-0472">Membrane</keyword>
<feature type="compositionally biased region" description="Basic residues" evidence="9">
    <location>
        <begin position="452"/>
        <end position="465"/>
    </location>
</feature>
<feature type="region of interest" description="Disordered" evidence="9">
    <location>
        <begin position="441"/>
        <end position="465"/>
    </location>
</feature>
<protein>
    <submittedName>
        <fullName evidence="13">Extracellular sulfatase SULF-1-like protein</fullName>
    </submittedName>
</protein>
<dbReference type="GO" id="GO:0005539">
    <property type="term" value="F:glycosaminoglycan binding"/>
    <property type="evidence" value="ECO:0007669"/>
    <property type="project" value="TreeGrafter"/>
</dbReference>
<keyword evidence="7" id="KW-0333">Golgi apparatus</keyword>
<sequence>MAPNPDKQWILRVTDKMKPIHRQFTDLLMTKRLQTLQSVDMAVERVYQELKALGELDNTYLVYTSDHGYHLGQFGLVKGKSFPFEFDIRVPFLVRGPGVEPGTVVDDIVLNIDLAPTFLDMGGVEPPPHMDGRSLLPLLQPRRRRQTTIHWPDTFLVESSGRREVGAHRRESKYVREMNEGRYTTLPPHSAESGDFEEDTDDDDFLEPDVDDDDETETFLPQPKMSTKKCACFTPSGLVYTRLETDGTIARRLVEVPKENSTRTRRSISNDVYEPNTVDSILEENPSIGHLSFNSEPINEMENREAKTKIDKLIEETEAFLEAYERTKETIDHKRVKRRAQHWNNHNNKHKHKNDAMVNSNESSLECKVEKSGRVNCSQVIYNDLKAWHTNRLSLEDQIRELRTKLDDLKEIKRHLKTTKPAIETQTTNPVLISNHLFNKTLPHDHNTTKEHSRKGRLHRVKPKHRNSTIIDKRIRQFNEYAIPTANAKTKDDVFDMQLKNVTRTDAVTPNIINEVVNVTDTFNTVLQKPQVTTIVIERSSLDHTNVEDKSNTFSVLSTAGDPTTEITKLVSSTRKFDGETTTEELTTEGFTKNVHLYTAAIDKVITTERATPKSSTEEPTSIKPTQQTIVKQTTSTLLGPARLDASEYEQRNPNKGTAKDLGIFDKPVDVFQRRLHPLYIQNEDKHICYCEEGRRTKGAGHSIFEAAQRVREEQRKRKALLLRKKLRKAKKRAELEKLCESERMNCYRHDNEHWRTAPLWTAGPFCFCMSTSNNTYNCVRTINATHNLLYCEFITGLVTYYNLRIGTIALLFFSGFSYLCFSFVLDRWAEYFV</sequence>
<dbReference type="GO" id="GO:0008449">
    <property type="term" value="F:N-acetylglucosamine-6-sulfatase activity"/>
    <property type="evidence" value="ECO:0007669"/>
    <property type="project" value="TreeGrafter"/>
</dbReference>
<keyword evidence="14" id="KW-1185">Reference proteome</keyword>
<accession>A0A0L7L9Q6</accession>
<evidence type="ECO:0000313" key="14">
    <source>
        <dbReference type="Proteomes" id="UP000037510"/>
    </source>
</evidence>
<feature type="domain" description="Extracellular sulfatase C-terminal" evidence="12">
    <location>
        <begin position="319"/>
        <end position="421"/>
    </location>
</feature>